<dbReference type="UniPathway" id="UPA00973"/>
<name>A0A432WWS1_9GAMM</name>
<dbReference type="AlphaFoldDB" id="A0A432WWS1"/>
<comment type="pathway">
    <text evidence="11">Bacterial outer membrane biogenesis; LPS lipid A biosynthesis.</text>
</comment>
<evidence type="ECO:0000256" key="1">
    <source>
        <dbReference type="ARBA" id="ARBA00002056"/>
    </source>
</evidence>
<keyword evidence="7 11" id="KW-0328">Glycosyltransferase</keyword>
<keyword evidence="8 11" id="KW-0808">Transferase</keyword>
<gene>
    <name evidence="11" type="primary">lpxB</name>
    <name evidence="12" type="ORF">CWE13_00755</name>
</gene>
<dbReference type="NCBIfam" id="TIGR00215">
    <property type="entry name" value="lpxB"/>
    <property type="match status" value="1"/>
</dbReference>
<dbReference type="GO" id="GO:0005543">
    <property type="term" value="F:phospholipid binding"/>
    <property type="evidence" value="ECO:0007669"/>
    <property type="project" value="TreeGrafter"/>
</dbReference>
<dbReference type="GO" id="GO:0009245">
    <property type="term" value="P:lipid A biosynthetic process"/>
    <property type="evidence" value="ECO:0007669"/>
    <property type="project" value="UniProtKB-UniRule"/>
</dbReference>
<evidence type="ECO:0000256" key="10">
    <source>
        <dbReference type="ARBA" id="ARBA00048975"/>
    </source>
</evidence>
<evidence type="ECO:0000256" key="2">
    <source>
        <dbReference type="ARBA" id="ARBA00007868"/>
    </source>
</evidence>
<dbReference type="HAMAP" id="MF_00392">
    <property type="entry name" value="LpxB"/>
    <property type="match status" value="1"/>
</dbReference>
<dbReference type="EC" id="2.4.1.182" evidence="3 11"/>
<keyword evidence="9 11" id="KW-0443">Lipid metabolism</keyword>
<reference evidence="13" key="1">
    <citation type="journal article" date="2018" name="Front. Microbiol.">
        <title>Genome-Based Analysis Reveals the Taxonomy and Diversity of the Family Idiomarinaceae.</title>
        <authorList>
            <person name="Liu Y."/>
            <person name="Lai Q."/>
            <person name="Shao Z."/>
        </authorList>
    </citation>
    <scope>NUCLEOTIDE SEQUENCE [LARGE SCALE GENOMIC DNA]</scope>
    <source>
        <strain evidence="13">AIS</strain>
    </source>
</reference>
<dbReference type="OrthoDB" id="9801642at2"/>
<protein>
    <recommendedName>
        <fullName evidence="4 11">Lipid-A-disaccharide synthase</fullName>
        <ecNumber evidence="3 11">2.4.1.182</ecNumber>
    </recommendedName>
</protein>
<evidence type="ECO:0000313" key="13">
    <source>
        <dbReference type="Proteomes" id="UP000286934"/>
    </source>
</evidence>
<keyword evidence="6 11" id="KW-0441">Lipid A biosynthesis</keyword>
<dbReference type="PANTHER" id="PTHR30372">
    <property type="entry name" value="LIPID-A-DISACCHARIDE SYNTHASE"/>
    <property type="match status" value="1"/>
</dbReference>
<dbReference type="Proteomes" id="UP000286934">
    <property type="component" value="Unassembled WGS sequence"/>
</dbReference>
<sequence length="427" mass="46943">MNLIQKDAAETLLGAEERPLSIATSKILIGIVAGEASGDILGASVMEGIRQQFPNAEFIGVGGSRMQAQGLTSLFPMETLSVMGFIDVLKQLPGLLRARRLVVKTMLAQKPDVFVGIDAPDFNLPIEKKLKHKGIPTVHYVSPSVWAWRPKRIFGIAKATHMVLGILPFEADFYAKYDVPFTYVGHPLADRFPFDSPKNEARETLNLATDKRYVGLLPGSRGSEVGHLAAPFIEAAAILQKKDPELQFLVPLVNEQRKAQFLSALDASGHTLNLHMFSGQSHEVIAASDATILASGTVALEAMLIKRPMVVCYRFGWLNFQIVKRFVRVNYFSLPNLLHAGLFGDREPTQELKDNGPLVKELLQDEVSGTEIAAAIEPLLSSDNAQLYARYYELHQQLQQNAGVLSANAVLALIDTKHSPENQNRIA</sequence>
<evidence type="ECO:0000256" key="3">
    <source>
        <dbReference type="ARBA" id="ARBA00012687"/>
    </source>
</evidence>
<evidence type="ECO:0000313" key="12">
    <source>
        <dbReference type="EMBL" id="RUO38213.1"/>
    </source>
</evidence>
<organism evidence="12 13">
    <name type="scientific">Aliidiomarina shirensis</name>
    <dbReference type="NCBI Taxonomy" id="1048642"/>
    <lineage>
        <taxon>Bacteria</taxon>
        <taxon>Pseudomonadati</taxon>
        <taxon>Pseudomonadota</taxon>
        <taxon>Gammaproteobacteria</taxon>
        <taxon>Alteromonadales</taxon>
        <taxon>Idiomarinaceae</taxon>
        <taxon>Aliidiomarina</taxon>
    </lineage>
</organism>
<evidence type="ECO:0000256" key="9">
    <source>
        <dbReference type="ARBA" id="ARBA00023098"/>
    </source>
</evidence>
<comment type="similarity">
    <text evidence="2 11">Belongs to the LpxB family.</text>
</comment>
<keyword evidence="5 11" id="KW-0444">Lipid biosynthesis</keyword>
<accession>A0A432WWS1</accession>
<comment type="catalytic activity">
    <reaction evidence="10 11">
        <text>a lipid X + a UDP-2-N,3-O-bis[(3R)-3-hydroxyacyl]-alpha-D-glucosamine = a lipid A disaccharide + UDP + H(+)</text>
        <dbReference type="Rhea" id="RHEA:67828"/>
        <dbReference type="ChEBI" id="CHEBI:15378"/>
        <dbReference type="ChEBI" id="CHEBI:58223"/>
        <dbReference type="ChEBI" id="CHEBI:137748"/>
        <dbReference type="ChEBI" id="CHEBI:176338"/>
        <dbReference type="ChEBI" id="CHEBI:176343"/>
        <dbReference type="EC" id="2.4.1.182"/>
    </reaction>
</comment>
<dbReference type="SUPFAM" id="SSF53756">
    <property type="entry name" value="UDP-Glycosyltransferase/glycogen phosphorylase"/>
    <property type="match status" value="1"/>
</dbReference>
<dbReference type="PANTHER" id="PTHR30372:SF4">
    <property type="entry name" value="LIPID-A-DISACCHARIDE SYNTHASE, MITOCHONDRIAL-RELATED"/>
    <property type="match status" value="1"/>
</dbReference>
<evidence type="ECO:0000256" key="5">
    <source>
        <dbReference type="ARBA" id="ARBA00022516"/>
    </source>
</evidence>
<evidence type="ECO:0000256" key="8">
    <source>
        <dbReference type="ARBA" id="ARBA00022679"/>
    </source>
</evidence>
<proteinExistence type="inferred from homology"/>
<dbReference type="InterPro" id="IPR003835">
    <property type="entry name" value="Glyco_trans_19"/>
</dbReference>
<dbReference type="EMBL" id="PIPP01000001">
    <property type="protein sequence ID" value="RUO38213.1"/>
    <property type="molecule type" value="Genomic_DNA"/>
</dbReference>
<dbReference type="GO" id="GO:0016020">
    <property type="term" value="C:membrane"/>
    <property type="evidence" value="ECO:0007669"/>
    <property type="project" value="GOC"/>
</dbReference>
<evidence type="ECO:0000256" key="4">
    <source>
        <dbReference type="ARBA" id="ARBA00020902"/>
    </source>
</evidence>
<comment type="caution">
    <text evidence="12">The sequence shown here is derived from an EMBL/GenBank/DDBJ whole genome shotgun (WGS) entry which is preliminary data.</text>
</comment>
<keyword evidence="13" id="KW-1185">Reference proteome</keyword>
<evidence type="ECO:0000256" key="6">
    <source>
        <dbReference type="ARBA" id="ARBA00022556"/>
    </source>
</evidence>
<dbReference type="Pfam" id="PF02684">
    <property type="entry name" value="LpxB"/>
    <property type="match status" value="1"/>
</dbReference>
<comment type="function">
    <text evidence="1 11">Condensation of UDP-2,3-diacylglucosamine and 2,3-diacylglucosamine-1-phosphate to form lipid A disaccharide, a precursor of lipid A, a phosphorylated glycolipid that anchors the lipopolysaccharide to the outer membrane of the cell.</text>
</comment>
<dbReference type="GO" id="GO:0008915">
    <property type="term" value="F:lipid-A-disaccharide synthase activity"/>
    <property type="evidence" value="ECO:0007669"/>
    <property type="project" value="UniProtKB-UniRule"/>
</dbReference>
<evidence type="ECO:0000256" key="7">
    <source>
        <dbReference type="ARBA" id="ARBA00022676"/>
    </source>
</evidence>
<evidence type="ECO:0000256" key="11">
    <source>
        <dbReference type="HAMAP-Rule" id="MF_00392"/>
    </source>
</evidence>